<name>A0A0W8FTB5_9ZZZZ</name>
<gene>
    <name evidence="2" type="ORF">ASZ90_006089</name>
</gene>
<evidence type="ECO:0000256" key="1">
    <source>
        <dbReference type="SAM" id="MobiDB-lite"/>
    </source>
</evidence>
<reference evidence="2" key="1">
    <citation type="journal article" date="2015" name="Proc. Natl. Acad. Sci. U.S.A.">
        <title>Networks of energetic and metabolic interactions define dynamics in microbial communities.</title>
        <authorList>
            <person name="Embree M."/>
            <person name="Liu J.K."/>
            <person name="Al-Bassam M.M."/>
            <person name="Zengler K."/>
        </authorList>
    </citation>
    <scope>NUCLEOTIDE SEQUENCE</scope>
</reference>
<proteinExistence type="predicted"/>
<dbReference type="EMBL" id="LNQE01000862">
    <property type="protein sequence ID" value="KUG24123.1"/>
    <property type="molecule type" value="Genomic_DNA"/>
</dbReference>
<feature type="region of interest" description="Disordered" evidence="1">
    <location>
        <begin position="19"/>
        <end position="40"/>
    </location>
</feature>
<organism evidence="2">
    <name type="scientific">hydrocarbon metagenome</name>
    <dbReference type="NCBI Taxonomy" id="938273"/>
    <lineage>
        <taxon>unclassified sequences</taxon>
        <taxon>metagenomes</taxon>
        <taxon>ecological metagenomes</taxon>
    </lineage>
</organism>
<evidence type="ECO:0000313" key="2">
    <source>
        <dbReference type="EMBL" id="KUG24123.1"/>
    </source>
</evidence>
<accession>A0A0W8FTB5</accession>
<comment type="caution">
    <text evidence="2">The sequence shown here is derived from an EMBL/GenBank/DDBJ whole genome shotgun (WGS) entry which is preliminary data.</text>
</comment>
<protein>
    <submittedName>
        <fullName evidence="2">Uncharacterized protein</fullName>
    </submittedName>
</protein>
<feature type="compositionally biased region" description="Basic and acidic residues" evidence="1">
    <location>
        <begin position="29"/>
        <end position="40"/>
    </location>
</feature>
<dbReference type="AlphaFoldDB" id="A0A0W8FTB5"/>
<sequence length="40" mass="4418">MLDKARSNFCDFFKFKESGKASGAASSNAKDKLDALFKKD</sequence>